<dbReference type="InterPro" id="IPR044725">
    <property type="entry name" value="CBSX3_CBS_dom"/>
</dbReference>
<accession>A0A238LG34</accession>
<proteinExistence type="predicted"/>
<dbReference type="SMART" id="SM00116">
    <property type="entry name" value="CBS"/>
    <property type="match status" value="2"/>
</dbReference>
<name>A0A238LG34_9RHOB</name>
<evidence type="ECO:0000256" key="2">
    <source>
        <dbReference type="PROSITE-ProRule" id="PRU00703"/>
    </source>
</evidence>
<sequence>MTISKVLKSKGEMDVITVSPGASLAEVAEILSANKIGAVVVSPDGKAVAGILSERDIVREIGKRGPSCLTDPVTEVMTSKVTTCTAQDSAIEIMQMMTSGRFRHMPVMEGDDMVGFISIGDVVKMRLAELSMEKEALEGMIMGH</sequence>
<evidence type="ECO:0000256" key="1">
    <source>
        <dbReference type="ARBA" id="ARBA00023122"/>
    </source>
</evidence>
<dbReference type="InterPro" id="IPR000644">
    <property type="entry name" value="CBS_dom"/>
</dbReference>
<reference evidence="4 5" key="1">
    <citation type="submission" date="2017-05" db="EMBL/GenBank/DDBJ databases">
        <authorList>
            <person name="Song R."/>
            <person name="Chenine A.L."/>
            <person name="Ruprecht R.M."/>
        </authorList>
    </citation>
    <scope>NUCLEOTIDE SEQUENCE [LARGE SCALE GENOMIC DNA]</scope>
    <source>
        <strain evidence="4 5">CECT 8899</strain>
    </source>
</reference>
<feature type="domain" description="CBS" evidence="3">
    <location>
        <begin position="77"/>
        <end position="132"/>
    </location>
</feature>
<dbReference type="EMBL" id="FXZK01000003">
    <property type="protein sequence ID" value="SMY07926.1"/>
    <property type="molecule type" value="Genomic_DNA"/>
</dbReference>
<dbReference type="PANTHER" id="PTHR43080">
    <property type="entry name" value="CBS DOMAIN-CONTAINING PROTEIN CBSX3, MITOCHONDRIAL"/>
    <property type="match status" value="1"/>
</dbReference>
<dbReference type="SUPFAM" id="SSF54631">
    <property type="entry name" value="CBS-domain pair"/>
    <property type="match status" value="1"/>
</dbReference>
<evidence type="ECO:0000313" key="5">
    <source>
        <dbReference type="Proteomes" id="UP000201613"/>
    </source>
</evidence>
<feature type="domain" description="CBS" evidence="3">
    <location>
        <begin position="8"/>
        <end position="67"/>
    </location>
</feature>
<gene>
    <name evidence="4" type="ORF">LOM8899_02071</name>
</gene>
<dbReference type="CDD" id="cd04623">
    <property type="entry name" value="CBS_pair_bac_euk"/>
    <property type="match status" value="1"/>
</dbReference>
<keyword evidence="5" id="KW-1185">Reference proteome</keyword>
<dbReference type="PROSITE" id="PS51371">
    <property type="entry name" value="CBS"/>
    <property type="match status" value="2"/>
</dbReference>
<evidence type="ECO:0000313" key="4">
    <source>
        <dbReference type="EMBL" id="SMY07926.1"/>
    </source>
</evidence>
<evidence type="ECO:0000259" key="3">
    <source>
        <dbReference type="PROSITE" id="PS51371"/>
    </source>
</evidence>
<dbReference type="OrthoDB" id="9807125at2"/>
<keyword evidence="1 2" id="KW-0129">CBS domain</keyword>
<dbReference type="AlphaFoldDB" id="A0A238LG34"/>
<dbReference type="Pfam" id="PF00571">
    <property type="entry name" value="CBS"/>
    <property type="match status" value="2"/>
</dbReference>
<organism evidence="4 5">
    <name type="scientific">Flavimaricola marinus</name>
    <dbReference type="NCBI Taxonomy" id="1819565"/>
    <lineage>
        <taxon>Bacteria</taxon>
        <taxon>Pseudomonadati</taxon>
        <taxon>Pseudomonadota</taxon>
        <taxon>Alphaproteobacteria</taxon>
        <taxon>Rhodobacterales</taxon>
        <taxon>Paracoccaceae</taxon>
        <taxon>Flavimaricola</taxon>
    </lineage>
</organism>
<dbReference type="Gene3D" id="3.10.580.10">
    <property type="entry name" value="CBS-domain"/>
    <property type="match status" value="1"/>
</dbReference>
<dbReference type="InterPro" id="IPR051257">
    <property type="entry name" value="Diverse_CBS-Domain"/>
</dbReference>
<dbReference type="InterPro" id="IPR046342">
    <property type="entry name" value="CBS_dom_sf"/>
</dbReference>
<dbReference type="PANTHER" id="PTHR43080:SF2">
    <property type="entry name" value="CBS DOMAIN-CONTAINING PROTEIN"/>
    <property type="match status" value="1"/>
</dbReference>
<dbReference type="Proteomes" id="UP000201613">
    <property type="component" value="Unassembled WGS sequence"/>
</dbReference>
<dbReference type="RefSeq" id="WP_093992112.1">
    <property type="nucleotide sequence ID" value="NZ_FXZK01000003.1"/>
</dbReference>
<protein>
    <submittedName>
        <fullName evidence="4">Inosine 5'-monophosphate dehydrogenase</fullName>
    </submittedName>
</protein>